<reference evidence="7 8" key="1">
    <citation type="submission" date="2023-02" db="EMBL/GenBank/DDBJ databases">
        <title>LHISI_Scaffold_Assembly.</title>
        <authorList>
            <person name="Stuart O.P."/>
            <person name="Cleave R."/>
            <person name="Magrath M.J.L."/>
            <person name="Mikheyev A.S."/>
        </authorList>
    </citation>
    <scope>NUCLEOTIDE SEQUENCE [LARGE SCALE GENOMIC DNA]</scope>
    <source>
        <strain evidence="7">Daus_M_001</strain>
        <tissue evidence="7">Leg muscle</tissue>
    </source>
</reference>
<sequence length="639" mass="69730">MAICSFEILKIISIRQTHPRMYYIETDGGEPIKVLQMNIWLIKSLKGRRICPWFDGEDSKMHTTPGLRIKLLKDCNALFARRVKSQSAVFSGRELQPGQCTSWSEVWWVQRVVEGRGKFSLLILSYRRQQRASDSGKGKVVEQMEANRSSKAANVMIAAVLGGIEGLWLTLLKILRNQGPSVSSLPGSGLDPLGTPASKAKKQGRDTGNTNTRAQCPIAPTRKACSVCVEGSCGWGRCSAGAIWTPPSPGKIRTCPRRKDPACIAANKCSKGNAGMFGALMQSVMNHSSDTQTTSSATQGVALAVILTSAAATLKARFSRDFYARHPDSGWRAAQGQPWSRSSLSLPVSPSPPLVLGRRTALVLGYFEAAPSSPRRLVYLCCRPNVFVRLPELHREDQSILCTGESGAGKTENTKKVIQYLAYVAASKPKGSLLPHTAPDQESTVGDREQVGRAEPRIDAYRSCHVQACYRAATSTFLSCATLVIHCGCIGATIKNLAVEYCVHCLTRRSTFLLDDAIVVKGNQQCLDHGLCRLLILGGWDIEYLRIYATPLHLSHPSPLQHQLPRQRDATAAAEYIYWATPGLVISSCYCAAHVRCAEGTICSCLALHRNCLCAKDLSAPQLFTATVLVPKILKVPHL</sequence>
<keyword evidence="3" id="KW-0518">Myosin</keyword>
<feature type="region of interest" description="Disordered" evidence="5">
    <location>
        <begin position="182"/>
        <end position="214"/>
    </location>
</feature>
<dbReference type="InterPro" id="IPR001609">
    <property type="entry name" value="Myosin_head_motor_dom-like"/>
</dbReference>
<evidence type="ECO:0000256" key="5">
    <source>
        <dbReference type="SAM" id="MobiDB-lite"/>
    </source>
</evidence>
<dbReference type="SUPFAM" id="SSF52540">
    <property type="entry name" value="P-loop containing nucleoside triphosphate hydrolases"/>
    <property type="match status" value="1"/>
</dbReference>
<dbReference type="Pfam" id="PF00063">
    <property type="entry name" value="Myosin_head"/>
    <property type="match status" value="1"/>
</dbReference>
<evidence type="ECO:0000313" key="8">
    <source>
        <dbReference type="Proteomes" id="UP001159363"/>
    </source>
</evidence>
<dbReference type="Proteomes" id="UP001159363">
    <property type="component" value="Chromosome 2"/>
</dbReference>
<keyword evidence="8" id="KW-1185">Reference proteome</keyword>
<keyword evidence="1" id="KW-0547">Nucleotide-binding</keyword>
<name>A0ABQ9I6K7_9NEOP</name>
<keyword evidence="2" id="KW-0067">ATP-binding</keyword>
<keyword evidence="4" id="KW-0505">Motor protein</keyword>
<dbReference type="Gene3D" id="3.40.850.10">
    <property type="entry name" value="Kinesin motor domain"/>
    <property type="match status" value="1"/>
</dbReference>
<feature type="compositionally biased region" description="Low complexity" evidence="5">
    <location>
        <begin position="182"/>
        <end position="196"/>
    </location>
</feature>
<evidence type="ECO:0000256" key="4">
    <source>
        <dbReference type="ARBA" id="ARBA00023175"/>
    </source>
</evidence>
<dbReference type="InterPro" id="IPR036961">
    <property type="entry name" value="Kinesin_motor_dom_sf"/>
</dbReference>
<protein>
    <recommendedName>
        <fullName evidence="6">Myosin motor domain-containing protein</fullName>
    </recommendedName>
</protein>
<feature type="domain" description="Myosin motor" evidence="6">
    <location>
        <begin position="394"/>
        <end position="430"/>
    </location>
</feature>
<accession>A0ABQ9I6K7</accession>
<dbReference type="EMBL" id="JARBHB010000002">
    <property type="protein sequence ID" value="KAJ8892273.1"/>
    <property type="molecule type" value="Genomic_DNA"/>
</dbReference>
<evidence type="ECO:0000313" key="7">
    <source>
        <dbReference type="EMBL" id="KAJ8892273.1"/>
    </source>
</evidence>
<dbReference type="InterPro" id="IPR027417">
    <property type="entry name" value="P-loop_NTPase"/>
</dbReference>
<evidence type="ECO:0000256" key="1">
    <source>
        <dbReference type="ARBA" id="ARBA00022741"/>
    </source>
</evidence>
<evidence type="ECO:0000256" key="3">
    <source>
        <dbReference type="ARBA" id="ARBA00023123"/>
    </source>
</evidence>
<comment type="caution">
    <text evidence="7">The sequence shown here is derived from an EMBL/GenBank/DDBJ whole genome shotgun (WGS) entry which is preliminary data.</text>
</comment>
<proteinExistence type="predicted"/>
<evidence type="ECO:0000256" key="2">
    <source>
        <dbReference type="ARBA" id="ARBA00022840"/>
    </source>
</evidence>
<evidence type="ECO:0000259" key="6">
    <source>
        <dbReference type="Pfam" id="PF00063"/>
    </source>
</evidence>
<organism evidence="7 8">
    <name type="scientific">Dryococelus australis</name>
    <dbReference type="NCBI Taxonomy" id="614101"/>
    <lineage>
        <taxon>Eukaryota</taxon>
        <taxon>Metazoa</taxon>
        <taxon>Ecdysozoa</taxon>
        <taxon>Arthropoda</taxon>
        <taxon>Hexapoda</taxon>
        <taxon>Insecta</taxon>
        <taxon>Pterygota</taxon>
        <taxon>Neoptera</taxon>
        <taxon>Polyneoptera</taxon>
        <taxon>Phasmatodea</taxon>
        <taxon>Verophasmatodea</taxon>
        <taxon>Anareolatae</taxon>
        <taxon>Phasmatidae</taxon>
        <taxon>Eurycanthinae</taxon>
        <taxon>Dryococelus</taxon>
    </lineage>
</organism>
<gene>
    <name evidence="7" type="ORF">PR048_004853</name>
</gene>